<dbReference type="RefSeq" id="WP_399649453.1">
    <property type="nucleotide sequence ID" value="NZ_JBITYG010000004.1"/>
</dbReference>
<evidence type="ECO:0000313" key="11">
    <source>
        <dbReference type="Proteomes" id="UP001614394"/>
    </source>
</evidence>
<feature type="transmembrane region" description="Helical" evidence="8">
    <location>
        <begin position="199"/>
        <end position="217"/>
    </location>
</feature>
<keyword evidence="6 8" id="KW-0472">Membrane</keyword>
<sequence length="520" mass="53416">MAELSSRRKYLVLATLCATMFMAMLDNVVVNTALPRIGQELHAGVSGLQWVVEGYSLLFAALLLTGGTLGDRYGRRRIYLAGLALFTGGSAFAALSGTTGLLIAARMTQGLGAALLTPGTLSILRHTFEDERERARAIGLWSGISAIGLALGPVIGGPMVDAFGWASVFWINVPIGGAALLLGGRVLPEYFTRTARLDLPGQLLAAVGLGGLVYALVEGPSRGWTDPVTLGAGVAGVVALLVFGVVELRTADPMMDLRFFADRVLAGAALAAFTVSFGMFGVMFFLPLYMQNVLGWAPTGSGVAALPCTAMIMIASPLSGRLALRYGVRPPLVAGLTLCAVALAGLSLYGSGARYPQYLWVLPLMGFGMGLSFAPASIAVLRRVAPSAAGMASAALNTVRELGGVVGVAVLGAVLTSRLASGLTHRLESAGTPPQARHDIVASVTGDGAGGLVRGSGLPPALHRTMDASFVDALHLAVRCGAVVMAVTAVAVFLLLRSRPDPVSPVSGPVLEQSGAALGA</sequence>
<feature type="transmembrane region" description="Helical" evidence="8">
    <location>
        <begin position="402"/>
        <end position="420"/>
    </location>
</feature>
<dbReference type="PANTHER" id="PTHR42718:SF42">
    <property type="entry name" value="EXPORT PROTEIN"/>
    <property type="match status" value="1"/>
</dbReference>
<dbReference type="EMBL" id="JBITYG010000004">
    <property type="protein sequence ID" value="MFI9102168.1"/>
    <property type="molecule type" value="Genomic_DNA"/>
</dbReference>
<comment type="subcellular location">
    <subcellularLocation>
        <location evidence="1">Cell membrane</location>
        <topology evidence="1">Multi-pass membrane protein</topology>
    </subcellularLocation>
</comment>
<feature type="domain" description="Major facilitator superfamily (MFS) profile" evidence="9">
    <location>
        <begin position="12"/>
        <end position="500"/>
    </location>
</feature>
<dbReference type="PRINTS" id="PR01036">
    <property type="entry name" value="TCRTETB"/>
</dbReference>
<feature type="transmembrane region" description="Helical" evidence="8">
    <location>
        <begin position="302"/>
        <end position="320"/>
    </location>
</feature>
<dbReference type="InterPro" id="IPR020846">
    <property type="entry name" value="MFS_dom"/>
</dbReference>
<feature type="transmembrane region" description="Helical" evidence="8">
    <location>
        <begin position="136"/>
        <end position="156"/>
    </location>
</feature>
<feature type="transmembrane region" description="Helical" evidence="8">
    <location>
        <begin position="229"/>
        <end position="248"/>
    </location>
</feature>
<dbReference type="PROSITE" id="PS50850">
    <property type="entry name" value="MFS"/>
    <property type="match status" value="1"/>
</dbReference>
<feature type="transmembrane region" description="Helical" evidence="8">
    <location>
        <begin position="47"/>
        <end position="66"/>
    </location>
</feature>
<dbReference type="InterPro" id="IPR004638">
    <property type="entry name" value="EmrB-like"/>
</dbReference>
<dbReference type="Proteomes" id="UP001614394">
    <property type="component" value="Unassembled WGS sequence"/>
</dbReference>
<dbReference type="InterPro" id="IPR011701">
    <property type="entry name" value="MFS"/>
</dbReference>
<evidence type="ECO:0000256" key="3">
    <source>
        <dbReference type="ARBA" id="ARBA00022475"/>
    </source>
</evidence>
<evidence type="ECO:0000313" key="10">
    <source>
        <dbReference type="EMBL" id="MFI9102168.1"/>
    </source>
</evidence>
<evidence type="ECO:0000256" key="2">
    <source>
        <dbReference type="ARBA" id="ARBA00022448"/>
    </source>
</evidence>
<evidence type="ECO:0000256" key="6">
    <source>
        <dbReference type="ARBA" id="ARBA00023136"/>
    </source>
</evidence>
<feature type="transmembrane region" description="Helical" evidence="8">
    <location>
        <begin position="332"/>
        <end position="352"/>
    </location>
</feature>
<feature type="transmembrane region" description="Helical" evidence="8">
    <location>
        <begin position="103"/>
        <end position="124"/>
    </location>
</feature>
<accession>A0ABW8C7U5</accession>
<feature type="transmembrane region" description="Helical" evidence="8">
    <location>
        <begin position="162"/>
        <end position="187"/>
    </location>
</feature>
<feature type="transmembrane region" description="Helical" evidence="8">
    <location>
        <begin position="358"/>
        <end position="381"/>
    </location>
</feature>
<evidence type="ECO:0000256" key="8">
    <source>
        <dbReference type="SAM" id="Phobius"/>
    </source>
</evidence>
<feature type="transmembrane region" description="Helical" evidence="8">
    <location>
        <begin position="269"/>
        <end position="290"/>
    </location>
</feature>
<reference evidence="10 11" key="1">
    <citation type="submission" date="2024-10" db="EMBL/GenBank/DDBJ databases">
        <title>The Natural Products Discovery Center: Release of the First 8490 Sequenced Strains for Exploring Actinobacteria Biosynthetic Diversity.</title>
        <authorList>
            <person name="Kalkreuter E."/>
            <person name="Kautsar S.A."/>
            <person name="Yang D."/>
            <person name="Bader C.D."/>
            <person name="Teijaro C.N."/>
            <person name="Fluegel L."/>
            <person name="Davis C.M."/>
            <person name="Simpson J.R."/>
            <person name="Lauterbach L."/>
            <person name="Steele A.D."/>
            <person name="Gui C."/>
            <person name="Meng S."/>
            <person name="Li G."/>
            <person name="Viehrig K."/>
            <person name="Ye F."/>
            <person name="Su P."/>
            <person name="Kiefer A.F."/>
            <person name="Nichols A."/>
            <person name="Cepeda A.J."/>
            <person name="Yan W."/>
            <person name="Fan B."/>
            <person name="Jiang Y."/>
            <person name="Adhikari A."/>
            <person name="Zheng C.-J."/>
            <person name="Schuster L."/>
            <person name="Cowan T.M."/>
            <person name="Smanski M.J."/>
            <person name="Chevrette M.G."/>
            <person name="De Carvalho L.P.S."/>
            <person name="Shen B."/>
        </authorList>
    </citation>
    <scope>NUCLEOTIDE SEQUENCE [LARGE SCALE GENOMIC DNA]</scope>
    <source>
        <strain evidence="10 11">NPDC053399</strain>
    </source>
</reference>
<feature type="transmembrane region" description="Helical" evidence="8">
    <location>
        <begin position="476"/>
        <end position="496"/>
    </location>
</feature>
<evidence type="ECO:0000256" key="4">
    <source>
        <dbReference type="ARBA" id="ARBA00022692"/>
    </source>
</evidence>
<proteinExistence type="predicted"/>
<dbReference type="Gene3D" id="1.20.1250.20">
    <property type="entry name" value="MFS general substrate transporter like domains"/>
    <property type="match status" value="1"/>
</dbReference>
<dbReference type="NCBIfam" id="TIGR00711">
    <property type="entry name" value="efflux_EmrB"/>
    <property type="match status" value="1"/>
</dbReference>
<dbReference type="CDD" id="cd17321">
    <property type="entry name" value="MFS_MMR_MDR_like"/>
    <property type="match status" value="1"/>
</dbReference>
<keyword evidence="11" id="KW-1185">Reference proteome</keyword>
<protein>
    <submittedName>
        <fullName evidence="10">MFS transporter</fullName>
    </submittedName>
</protein>
<name>A0ABW8C7U5_9ACTN</name>
<evidence type="ECO:0000256" key="5">
    <source>
        <dbReference type="ARBA" id="ARBA00022989"/>
    </source>
</evidence>
<dbReference type="PANTHER" id="PTHR42718">
    <property type="entry name" value="MAJOR FACILITATOR SUPERFAMILY MULTIDRUG TRANSPORTER MFSC"/>
    <property type="match status" value="1"/>
</dbReference>
<keyword evidence="2" id="KW-0813">Transport</keyword>
<feature type="transmembrane region" description="Helical" evidence="8">
    <location>
        <begin position="78"/>
        <end position="97"/>
    </location>
</feature>
<organism evidence="10 11">
    <name type="scientific">Streptomyces fildesensis</name>
    <dbReference type="NCBI Taxonomy" id="375757"/>
    <lineage>
        <taxon>Bacteria</taxon>
        <taxon>Bacillati</taxon>
        <taxon>Actinomycetota</taxon>
        <taxon>Actinomycetes</taxon>
        <taxon>Kitasatosporales</taxon>
        <taxon>Streptomycetaceae</taxon>
        <taxon>Streptomyces</taxon>
    </lineage>
</organism>
<evidence type="ECO:0000256" key="7">
    <source>
        <dbReference type="ARBA" id="ARBA00023251"/>
    </source>
</evidence>
<keyword evidence="7" id="KW-0046">Antibiotic resistance</keyword>
<keyword evidence="4 8" id="KW-0812">Transmembrane</keyword>
<evidence type="ECO:0000259" key="9">
    <source>
        <dbReference type="PROSITE" id="PS50850"/>
    </source>
</evidence>
<dbReference type="Pfam" id="PF07690">
    <property type="entry name" value="MFS_1"/>
    <property type="match status" value="1"/>
</dbReference>
<dbReference type="SUPFAM" id="SSF103473">
    <property type="entry name" value="MFS general substrate transporter"/>
    <property type="match status" value="1"/>
</dbReference>
<keyword evidence="3" id="KW-1003">Cell membrane</keyword>
<keyword evidence="5 8" id="KW-1133">Transmembrane helix</keyword>
<evidence type="ECO:0000256" key="1">
    <source>
        <dbReference type="ARBA" id="ARBA00004651"/>
    </source>
</evidence>
<comment type="caution">
    <text evidence="10">The sequence shown here is derived from an EMBL/GenBank/DDBJ whole genome shotgun (WGS) entry which is preliminary data.</text>
</comment>
<dbReference type="Gene3D" id="1.20.1720.10">
    <property type="entry name" value="Multidrug resistance protein D"/>
    <property type="match status" value="1"/>
</dbReference>
<dbReference type="InterPro" id="IPR036259">
    <property type="entry name" value="MFS_trans_sf"/>
</dbReference>
<gene>
    <name evidence="10" type="ORF">ACIGXA_16745</name>
</gene>